<dbReference type="InterPro" id="IPR000073">
    <property type="entry name" value="AB_hydrolase_1"/>
</dbReference>
<dbReference type="PANTHER" id="PTHR46331:SF2">
    <property type="entry name" value="VALACYCLOVIR HYDROLASE"/>
    <property type="match status" value="1"/>
</dbReference>
<keyword evidence="1" id="KW-1133">Transmembrane helix</keyword>
<accession>A0A7R9KQL0</accession>
<feature type="domain" description="AB hydrolase-1" evidence="2">
    <location>
        <begin position="227"/>
        <end position="331"/>
    </location>
</feature>
<gene>
    <name evidence="3" type="ORF">OSB1V03_LOCUS6864</name>
</gene>
<keyword evidence="1" id="KW-0472">Membrane</keyword>
<dbReference type="EMBL" id="CAJPIZ010003829">
    <property type="protein sequence ID" value="CAG2106861.1"/>
    <property type="molecule type" value="Genomic_DNA"/>
</dbReference>
<evidence type="ECO:0000256" key="1">
    <source>
        <dbReference type="SAM" id="Phobius"/>
    </source>
</evidence>
<feature type="transmembrane region" description="Helical" evidence="1">
    <location>
        <begin position="81"/>
        <end position="102"/>
    </location>
</feature>
<dbReference type="EMBL" id="OC858404">
    <property type="protein sequence ID" value="CAD7626431.1"/>
    <property type="molecule type" value="Genomic_DNA"/>
</dbReference>
<dbReference type="Proteomes" id="UP000759131">
    <property type="component" value="Unassembled WGS sequence"/>
</dbReference>
<name>A0A7R9KQL0_9ACAR</name>
<dbReference type="SUPFAM" id="SSF53474">
    <property type="entry name" value="alpha/beta-Hydrolases"/>
    <property type="match status" value="2"/>
</dbReference>
<dbReference type="PANTHER" id="PTHR46331">
    <property type="entry name" value="VALACYCLOVIR HYDROLASE"/>
    <property type="match status" value="1"/>
</dbReference>
<protein>
    <recommendedName>
        <fullName evidence="2">AB hydrolase-1 domain-containing protein</fullName>
    </recommendedName>
</protein>
<dbReference type="Gene3D" id="3.40.50.1820">
    <property type="entry name" value="alpha/beta hydrolase"/>
    <property type="match status" value="2"/>
</dbReference>
<dbReference type="OrthoDB" id="19657at2759"/>
<dbReference type="Pfam" id="PF00561">
    <property type="entry name" value="Abhydrolase_1"/>
    <property type="match status" value="1"/>
</dbReference>
<evidence type="ECO:0000259" key="2">
    <source>
        <dbReference type="Pfam" id="PF00561"/>
    </source>
</evidence>
<feature type="transmembrane region" description="Helical" evidence="1">
    <location>
        <begin position="38"/>
        <end position="60"/>
    </location>
</feature>
<proteinExistence type="predicted"/>
<evidence type="ECO:0000313" key="4">
    <source>
        <dbReference type="Proteomes" id="UP000759131"/>
    </source>
</evidence>
<keyword evidence="1" id="KW-0812">Transmembrane</keyword>
<organism evidence="3">
    <name type="scientific">Medioppia subpectinata</name>
    <dbReference type="NCBI Taxonomy" id="1979941"/>
    <lineage>
        <taxon>Eukaryota</taxon>
        <taxon>Metazoa</taxon>
        <taxon>Ecdysozoa</taxon>
        <taxon>Arthropoda</taxon>
        <taxon>Chelicerata</taxon>
        <taxon>Arachnida</taxon>
        <taxon>Acari</taxon>
        <taxon>Acariformes</taxon>
        <taxon>Sarcoptiformes</taxon>
        <taxon>Oribatida</taxon>
        <taxon>Brachypylina</taxon>
        <taxon>Oppioidea</taxon>
        <taxon>Oppiidae</taxon>
        <taxon>Medioppia</taxon>
    </lineage>
</organism>
<sequence length="497" mass="56713">MGILLLCLYLAVKPFERGFFCDDLSIRYPYKENTITEYMLAILVLVPIIATIGCIETYRYKQKQYTTRLIKSLTRELYDKYMPCLFGLLSSTLCTLVSKVAVGRLRPYFHSVCRPNVVCDQMVNLYKYHDDFTCTDTVNSPPGAIDEMRMSFMSGNKKAMFPNSRGFLDLNTLTQPVVVYRTQRSSERAIGLTLRYVGLRTDQRLNGSVKVDGNDVWYERFGSGPHAILVFPGAIGTGRSDFGPQIKGEFALNLKKYTLVTVEPLGWGRSRPPLRIYDSQTYNKDALSGKIIMESLGYQTYSTMGWSDGAKTALLVAAQYPSRVTSCVVWGVVTYATKRDIDALVMTKNIKYWGADLIKNYETVYGDDWAGLWTRHIEFLEKIREIFPDGFVKNDLQKIRCPLFVLHGDQDPMVNLEHPEHVIKNISDSRLHRFPKGSHNLHLDPMIDVAQAKYVAEVVSDTRLHRFPNASHNLHMTLAKEFKQLIEDFVDEMDAGF</sequence>
<keyword evidence="4" id="KW-1185">Reference proteome</keyword>
<evidence type="ECO:0000313" key="3">
    <source>
        <dbReference type="EMBL" id="CAD7626431.1"/>
    </source>
</evidence>
<dbReference type="InterPro" id="IPR029058">
    <property type="entry name" value="AB_hydrolase_fold"/>
</dbReference>
<dbReference type="GO" id="GO:0017171">
    <property type="term" value="F:serine hydrolase activity"/>
    <property type="evidence" value="ECO:0007669"/>
    <property type="project" value="TreeGrafter"/>
</dbReference>
<dbReference type="AlphaFoldDB" id="A0A7R9KQL0"/>
<reference evidence="3" key="1">
    <citation type="submission" date="2020-11" db="EMBL/GenBank/DDBJ databases">
        <authorList>
            <person name="Tran Van P."/>
        </authorList>
    </citation>
    <scope>NUCLEOTIDE SEQUENCE</scope>
</reference>